<evidence type="ECO:0000256" key="2">
    <source>
        <dbReference type="ARBA" id="ARBA00022801"/>
    </source>
</evidence>
<dbReference type="Gene3D" id="2.20.70.10">
    <property type="match status" value="1"/>
</dbReference>
<feature type="compositionally biased region" description="Polar residues" evidence="6">
    <location>
        <begin position="307"/>
        <end position="322"/>
    </location>
</feature>
<evidence type="ECO:0000256" key="6">
    <source>
        <dbReference type="SAM" id="MobiDB-lite"/>
    </source>
</evidence>
<dbReference type="PROSITE" id="PS50020">
    <property type="entry name" value="WW_DOMAIN_2"/>
    <property type="match status" value="1"/>
</dbReference>
<dbReference type="CDD" id="cd00201">
    <property type="entry name" value="WW"/>
    <property type="match status" value="1"/>
</dbReference>
<evidence type="ECO:0000256" key="4">
    <source>
        <dbReference type="ARBA" id="ARBA00034320"/>
    </source>
</evidence>
<dbReference type="Pfam" id="PF00397">
    <property type="entry name" value="WW"/>
    <property type="match status" value="1"/>
</dbReference>
<feature type="compositionally biased region" description="Polar residues" evidence="6">
    <location>
        <begin position="375"/>
        <end position="391"/>
    </location>
</feature>
<protein>
    <submittedName>
        <fullName evidence="8">CobW/HypB/UreG, nucleotide-binding domain-containing protein</fullName>
    </submittedName>
</protein>
<feature type="compositionally biased region" description="Low complexity" evidence="6">
    <location>
        <begin position="323"/>
        <end position="332"/>
    </location>
</feature>
<feature type="compositionally biased region" description="Polar residues" evidence="6">
    <location>
        <begin position="568"/>
        <end position="578"/>
    </location>
</feature>
<name>A0ABQ7GZN3_DUNSA</name>
<comment type="catalytic activity">
    <reaction evidence="5">
        <text>GTP + H2O = GDP + phosphate + H(+)</text>
        <dbReference type="Rhea" id="RHEA:19669"/>
        <dbReference type="ChEBI" id="CHEBI:15377"/>
        <dbReference type="ChEBI" id="CHEBI:15378"/>
        <dbReference type="ChEBI" id="CHEBI:37565"/>
        <dbReference type="ChEBI" id="CHEBI:43474"/>
        <dbReference type="ChEBI" id="CHEBI:58189"/>
    </reaction>
    <physiologicalReaction direction="left-to-right" evidence="5">
        <dbReference type="Rhea" id="RHEA:19670"/>
    </physiologicalReaction>
</comment>
<dbReference type="SMART" id="SM00456">
    <property type="entry name" value="WW"/>
    <property type="match status" value="1"/>
</dbReference>
<dbReference type="Gene3D" id="3.40.50.300">
    <property type="entry name" value="P-loop containing nucleotide triphosphate hydrolases"/>
    <property type="match status" value="1"/>
</dbReference>
<dbReference type="SMART" id="SM00833">
    <property type="entry name" value="CobW_C"/>
    <property type="match status" value="1"/>
</dbReference>
<dbReference type="InterPro" id="IPR001202">
    <property type="entry name" value="WW_dom"/>
</dbReference>
<evidence type="ECO:0000256" key="1">
    <source>
        <dbReference type="ARBA" id="ARBA00022741"/>
    </source>
</evidence>
<feature type="region of interest" description="Disordered" evidence="6">
    <location>
        <begin position="568"/>
        <end position="604"/>
    </location>
</feature>
<keyword evidence="2" id="KW-0378">Hydrolase</keyword>
<feature type="compositionally biased region" description="Low complexity" evidence="6">
    <location>
        <begin position="283"/>
        <end position="298"/>
    </location>
</feature>
<dbReference type="CDD" id="cd03112">
    <property type="entry name" value="CobW-like"/>
    <property type="match status" value="1"/>
</dbReference>
<dbReference type="InterPro" id="IPR051316">
    <property type="entry name" value="Zinc-reg_GTPase_activator"/>
</dbReference>
<evidence type="ECO:0000313" key="8">
    <source>
        <dbReference type="EMBL" id="KAF5840067.1"/>
    </source>
</evidence>
<dbReference type="SUPFAM" id="SSF51045">
    <property type="entry name" value="WW domain"/>
    <property type="match status" value="1"/>
</dbReference>
<evidence type="ECO:0000259" key="7">
    <source>
        <dbReference type="PROSITE" id="PS50020"/>
    </source>
</evidence>
<dbReference type="PANTHER" id="PTHR13748">
    <property type="entry name" value="COBW-RELATED"/>
    <property type="match status" value="1"/>
</dbReference>
<feature type="region of interest" description="Disordered" evidence="6">
    <location>
        <begin position="249"/>
        <end position="414"/>
    </location>
</feature>
<keyword evidence="3" id="KW-0143">Chaperone</keyword>
<dbReference type="InterPro" id="IPR003495">
    <property type="entry name" value="CobW/HypB/UreG_nucleotide-bd"/>
</dbReference>
<dbReference type="PANTHER" id="PTHR13748:SF70">
    <property type="entry name" value="COBW_HYPB_UREG NUCLEOTIDE-BINDING DOMAIN-CONTAINING PROTEIN"/>
    <property type="match status" value="1"/>
</dbReference>
<dbReference type="Pfam" id="PF07683">
    <property type="entry name" value="CobW_C"/>
    <property type="match status" value="1"/>
</dbReference>
<dbReference type="InterPro" id="IPR036627">
    <property type="entry name" value="CobW-likC_sf"/>
</dbReference>
<gene>
    <name evidence="8" type="ORF">DUNSADRAFT_17802</name>
</gene>
<keyword evidence="1" id="KW-0547">Nucleotide-binding</keyword>
<evidence type="ECO:0000256" key="5">
    <source>
        <dbReference type="ARBA" id="ARBA00049117"/>
    </source>
</evidence>
<dbReference type="InterPro" id="IPR011629">
    <property type="entry name" value="CobW-like_C"/>
</dbReference>
<sequence>MPHLHLPKEAEKQRVPVTVITGFLGSGKSTLLNHILRWSQRSDVDKSGVSRRNIAVIENEFGEISIDKTIVGDQLLERENLVSMEGGCVCCSLRKDVVKAFAELERRAKAKNTAHDHILLETTGLADPSPLAFTFFANPWIAARFKLDSIVCVVDSKHLLQHVVEYQPGGDVNEAVQQLAFADLILLNKVDLVDEESKMEVMAAIKHINNTAKIVECRLSGDSLLLPSMERILDSNTFSVSRALEVDPQFMDSDSASESCDEEGDGRKQPQEKSALPPQGSDQQQQPQQQQQQQQQQQALLPPGHLESSNSQARGTPTESRPGTQGQQQQGTCEICREQHQHSEQHQQHQQQQYPDHQPRRCGCGCAERSAKAGGQSSIVGGSKRSLQQAEPQLLQKHEKEKRPKRRRKLLHDTSDISSVGFQAHGTLDEYRFNMFMRDLLTEKAKDIYRCKGVLAVHGYGNKKFVFQGVHETICYGPADHPWKEGEVPVNQIVFIGRDLDRKALVQGFRTCVWSPLPEGWVQTTDPKTGQPFYWNKDTNEKSWLRPLLTNPPPLSIHTTCTFAASHLRSPSSGTRTHASGHGCAPKPPPSCGSTMHPLSNPSG</sequence>
<dbReference type="Pfam" id="PF02492">
    <property type="entry name" value="cobW"/>
    <property type="match status" value="1"/>
</dbReference>
<comment type="caution">
    <text evidence="8">The sequence shown here is derived from an EMBL/GenBank/DDBJ whole genome shotgun (WGS) entry which is preliminary data.</text>
</comment>
<dbReference type="SUPFAM" id="SSF52540">
    <property type="entry name" value="P-loop containing nucleoside triphosphate hydrolases"/>
    <property type="match status" value="1"/>
</dbReference>
<evidence type="ECO:0000256" key="3">
    <source>
        <dbReference type="ARBA" id="ARBA00023186"/>
    </source>
</evidence>
<proteinExistence type="inferred from homology"/>
<feature type="compositionally biased region" description="Polar residues" evidence="6">
    <location>
        <begin position="592"/>
        <end position="604"/>
    </location>
</feature>
<feature type="domain" description="WW" evidence="7">
    <location>
        <begin position="515"/>
        <end position="549"/>
    </location>
</feature>
<dbReference type="Proteomes" id="UP000815325">
    <property type="component" value="Unassembled WGS sequence"/>
</dbReference>
<evidence type="ECO:0000313" key="9">
    <source>
        <dbReference type="Proteomes" id="UP000815325"/>
    </source>
</evidence>
<dbReference type="InterPro" id="IPR036020">
    <property type="entry name" value="WW_dom_sf"/>
</dbReference>
<accession>A0ABQ7GZN3</accession>
<keyword evidence="9" id="KW-1185">Reference proteome</keyword>
<organism evidence="8 9">
    <name type="scientific">Dunaliella salina</name>
    <name type="common">Green alga</name>
    <name type="synonym">Protococcus salinus</name>
    <dbReference type="NCBI Taxonomy" id="3046"/>
    <lineage>
        <taxon>Eukaryota</taxon>
        <taxon>Viridiplantae</taxon>
        <taxon>Chlorophyta</taxon>
        <taxon>core chlorophytes</taxon>
        <taxon>Chlorophyceae</taxon>
        <taxon>CS clade</taxon>
        <taxon>Chlamydomonadales</taxon>
        <taxon>Dunaliellaceae</taxon>
        <taxon>Dunaliella</taxon>
    </lineage>
</organism>
<reference evidence="8" key="1">
    <citation type="submission" date="2017-08" db="EMBL/GenBank/DDBJ databases">
        <authorList>
            <person name="Polle J.E."/>
            <person name="Barry K."/>
            <person name="Cushman J."/>
            <person name="Schmutz J."/>
            <person name="Tran D."/>
            <person name="Hathwaick L.T."/>
            <person name="Yim W.C."/>
            <person name="Jenkins J."/>
            <person name="Mckie-Krisberg Z.M."/>
            <person name="Prochnik S."/>
            <person name="Lindquist E."/>
            <person name="Dockter R.B."/>
            <person name="Adam C."/>
            <person name="Molina H."/>
            <person name="Bunkerborg J."/>
            <person name="Jin E."/>
            <person name="Buchheim M."/>
            <person name="Magnuson J."/>
        </authorList>
    </citation>
    <scope>NUCLEOTIDE SEQUENCE</scope>
    <source>
        <strain evidence="8">CCAP 19/18</strain>
    </source>
</reference>
<dbReference type="InterPro" id="IPR027417">
    <property type="entry name" value="P-loop_NTPase"/>
</dbReference>
<dbReference type="Gene3D" id="3.30.1220.10">
    <property type="entry name" value="CobW-like, C-terminal domain"/>
    <property type="match status" value="1"/>
</dbReference>
<comment type="similarity">
    <text evidence="4">Belongs to the SIMIBI class G3E GTPase family. ZNG1 subfamily.</text>
</comment>
<dbReference type="EMBL" id="MU069524">
    <property type="protein sequence ID" value="KAF5840067.1"/>
    <property type="molecule type" value="Genomic_DNA"/>
</dbReference>
<dbReference type="SUPFAM" id="SSF90002">
    <property type="entry name" value="Hypothetical protein YjiA, C-terminal domain"/>
    <property type="match status" value="1"/>
</dbReference>
<feature type="compositionally biased region" description="Basic and acidic residues" evidence="6">
    <location>
        <begin position="335"/>
        <end position="347"/>
    </location>
</feature>